<evidence type="ECO:0000256" key="1">
    <source>
        <dbReference type="SAM" id="MobiDB-lite"/>
    </source>
</evidence>
<keyword evidence="2" id="KW-0732">Signal</keyword>
<organism evidence="3 4">
    <name type="scientific">Kribbella albertanoniae</name>
    <dbReference type="NCBI Taxonomy" id="1266829"/>
    <lineage>
        <taxon>Bacteria</taxon>
        <taxon>Bacillati</taxon>
        <taxon>Actinomycetota</taxon>
        <taxon>Actinomycetes</taxon>
        <taxon>Propionibacteriales</taxon>
        <taxon>Kribbellaceae</taxon>
        <taxon>Kribbella</taxon>
    </lineage>
</organism>
<accession>A0A4R4Q5I9</accession>
<reference evidence="3 4" key="1">
    <citation type="submission" date="2019-03" db="EMBL/GenBank/DDBJ databases">
        <title>Draft genome sequences of novel Actinobacteria.</title>
        <authorList>
            <person name="Sahin N."/>
            <person name="Ay H."/>
            <person name="Saygin H."/>
        </authorList>
    </citation>
    <scope>NUCLEOTIDE SEQUENCE [LARGE SCALE GENOMIC DNA]</scope>
    <source>
        <strain evidence="3 4">JCM 30547</strain>
    </source>
</reference>
<dbReference type="Proteomes" id="UP000295075">
    <property type="component" value="Unassembled WGS sequence"/>
</dbReference>
<sequence length="300" mass="32037">MRAIAVLGVLLIATSCAAEPAPRAPELPPLPAGARPFELFRRADLTLVDQADRALFLECLADNGYPQERALGNESVEAVTGLSRPPISPRTEAEARKYGFGTALPAEPATIDRKDPAFFAVADRCETTAREALGVPIEVAGLRDRYAQLGNALVQDRARKVEAILVAYGKKLVACLAGRGHRLQAGATFSARGDLKQFGITTGSHAPAKPTPVRRPAGLPADVPYKPAVPPREYRPSKAEAAFAVSFVRCGQQTGLFAAIDRDGLAIEQQIVERHVSEFSGLNPQIEALAAKSSEVLRGR</sequence>
<feature type="signal peptide" evidence="2">
    <location>
        <begin position="1"/>
        <end position="18"/>
    </location>
</feature>
<evidence type="ECO:0000313" key="4">
    <source>
        <dbReference type="Proteomes" id="UP000295075"/>
    </source>
</evidence>
<dbReference type="EMBL" id="SMKA01000050">
    <property type="protein sequence ID" value="TDC30133.1"/>
    <property type="molecule type" value="Genomic_DNA"/>
</dbReference>
<dbReference type="AlphaFoldDB" id="A0A4R4Q5I9"/>
<name>A0A4R4Q5I9_9ACTN</name>
<feature type="region of interest" description="Disordered" evidence="1">
    <location>
        <begin position="200"/>
        <end position="222"/>
    </location>
</feature>
<proteinExistence type="predicted"/>
<dbReference type="RefSeq" id="WP_132406701.1">
    <property type="nucleotide sequence ID" value="NZ_SMKA01000050.1"/>
</dbReference>
<evidence type="ECO:0000256" key="2">
    <source>
        <dbReference type="SAM" id="SignalP"/>
    </source>
</evidence>
<feature type="chain" id="PRO_5039409331" evidence="2">
    <location>
        <begin position="19"/>
        <end position="300"/>
    </location>
</feature>
<dbReference type="OrthoDB" id="3822959at2"/>
<comment type="caution">
    <text evidence="3">The sequence shown here is derived from an EMBL/GenBank/DDBJ whole genome shotgun (WGS) entry which is preliminary data.</text>
</comment>
<protein>
    <submittedName>
        <fullName evidence="3">Uncharacterized protein</fullName>
    </submittedName>
</protein>
<evidence type="ECO:0000313" key="3">
    <source>
        <dbReference type="EMBL" id="TDC30133.1"/>
    </source>
</evidence>
<keyword evidence="4" id="KW-1185">Reference proteome</keyword>
<gene>
    <name evidence="3" type="ORF">E1261_14210</name>
</gene>
<dbReference type="PROSITE" id="PS51257">
    <property type="entry name" value="PROKAR_LIPOPROTEIN"/>
    <property type="match status" value="1"/>
</dbReference>